<dbReference type="AlphaFoldDB" id="A0A8D8WBW2"/>
<dbReference type="EMBL" id="HBUF01638527">
    <property type="protein sequence ID" value="CAG6784579.1"/>
    <property type="molecule type" value="Transcribed_RNA"/>
</dbReference>
<reference evidence="1" key="1">
    <citation type="submission" date="2021-05" db="EMBL/GenBank/DDBJ databases">
        <authorList>
            <person name="Alioto T."/>
            <person name="Alioto T."/>
            <person name="Gomez Garrido J."/>
        </authorList>
    </citation>
    <scope>NUCLEOTIDE SEQUENCE</scope>
</reference>
<organism evidence="1">
    <name type="scientific">Cacopsylla melanoneura</name>
    <dbReference type="NCBI Taxonomy" id="428564"/>
    <lineage>
        <taxon>Eukaryota</taxon>
        <taxon>Metazoa</taxon>
        <taxon>Ecdysozoa</taxon>
        <taxon>Arthropoda</taxon>
        <taxon>Hexapoda</taxon>
        <taxon>Insecta</taxon>
        <taxon>Pterygota</taxon>
        <taxon>Neoptera</taxon>
        <taxon>Paraneoptera</taxon>
        <taxon>Hemiptera</taxon>
        <taxon>Sternorrhyncha</taxon>
        <taxon>Psylloidea</taxon>
        <taxon>Psyllidae</taxon>
        <taxon>Psyllinae</taxon>
        <taxon>Cacopsylla</taxon>
    </lineage>
</organism>
<protein>
    <submittedName>
        <fullName evidence="1">Uncharacterized protein</fullName>
    </submittedName>
</protein>
<name>A0A8D8WBW2_9HEMI</name>
<dbReference type="EMBL" id="HBUF01171236">
    <property type="protein sequence ID" value="CAG6652400.1"/>
    <property type="molecule type" value="Transcribed_RNA"/>
</dbReference>
<proteinExistence type="predicted"/>
<accession>A0A8D8WBW2</accession>
<dbReference type="EMBL" id="HBUF01638526">
    <property type="protein sequence ID" value="CAG6784576.1"/>
    <property type="molecule type" value="Transcribed_RNA"/>
</dbReference>
<dbReference type="EMBL" id="HBUF01488883">
    <property type="protein sequence ID" value="CAG6745262.1"/>
    <property type="molecule type" value="Transcribed_RNA"/>
</dbReference>
<evidence type="ECO:0000313" key="1">
    <source>
        <dbReference type="EMBL" id="CAG6652400.1"/>
    </source>
</evidence>
<sequence length="126" mass="14272">MRRQKNVVTLVPTTKAVQHQKRKKSSGAVKFDLQVRKTNVSQIQKVGKDFQNLAGIKDNARHPIKIAIKNNAIKNNVHHPIKTAIKNQARHPRRVEVQKWILTCKIGNHSTPMILTNSRANMSQAS</sequence>